<proteinExistence type="predicted"/>
<organism evidence="1 2">
    <name type="scientific">Marinagarivorans cellulosilyticus</name>
    <dbReference type="NCBI Taxonomy" id="2721545"/>
    <lineage>
        <taxon>Bacteria</taxon>
        <taxon>Pseudomonadati</taxon>
        <taxon>Pseudomonadota</taxon>
        <taxon>Gammaproteobacteria</taxon>
        <taxon>Cellvibrionales</taxon>
        <taxon>Cellvibrionaceae</taxon>
        <taxon>Marinagarivorans</taxon>
    </lineage>
</organism>
<name>A0AAN1WKQ5_9GAMM</name>
<dbReference type="SUPFAM" id="SSF52833">
    <property type="entry name" value="Thioredoxin-like"/>
    <property type="match status" value="1"/>
</dbReference>
<keyword evidence="2" id="KW-1185">Reference proteome</keyword>
<dbReference type="InterPro" id="IPR036249">
    <property type="entry name" value="Thioredoxin-like_sf"/>
</dbReference>
<evidence type="ECO:0000313" key="1">
    <source>
        <dbReference type="EMBL" id="BCD99374.1"/>
    </source>
</evidence>
<accession>A0AAN1WKQ5</accession>
<dbReference type="Gene3D" id="3.40.30.10">
    <property type="entry name" value="Glutaredoxin"/>
    <property type="match status" value="1"/>
</dbReference>
<gene>
    <name evidence="1" type="ORF">MARGE09_P3576</name>
</gene>
<dbReference type="KEGG" id="marq:MARGE09_P3576"/>
<evidence type="ECO:0008006" key="3">
    <source>
        <dbReference type="Google" id="ProtNLM"/>
    </source>
</evidence>
<reference evidence="1 2" key="1">
    <citation type="journal article" date="2022" name="IScience">
        <title>An ultrasensitive nanofiber-based assay for enzymatic hydrolysis and deep-sea microbial degradation of cellulose.</title>
        <authorList>
            <person name="Tsudome M."/>
            <person name="Tachioka M."/>
            <person name="Miyazaki M."/>
            <person name="Uchimura K."/>
            <person name="Tsuda M."/>
            <person name="Takaki Y."/>
            <person name="Deguchi S."/>
        </authorList>
    </citation>
    <scope>NUCLEOTIDE SEQUENCE [LARGE SCALE GENOMIC DNA]</scope>
    <source>
        <strain evidence="1 2">GE09</strain>
    </source>
</reference>
<dbReference type="Proteomes" id="UP001320119">
    <property type="component" value="Chromosome"/>
</dbReference>
<dbReference type="InterPro" id="IPR008554">
    <property type="entry name" value="Glutaredoxin-like"/>
</dbReference>
<dbReference type="EMBL" id="AP023086">
    <property type="protein sequence ID" value="BCD99374.1"/>
    <property type="molecule type" value="Genomic_DNA"/>
</dbReference>
<dbReference type="Pfam" id="PF05768">
    <property type="entry name" value="Glrx-like"/>
    <property type="match status" value="1"/>
</dbReference>
<protein>
    <recommendedName>
        <fullName evidence="3">Glutaredoxin family protein</fullName>
    </recommendedName>
</protein>
<sequence>MIHQWRLYGTLGCHLCKQAQAIIENLRQSFDIQLELFDIACDAQTVAKFGERIPVLENKSNQQMLDWPFDLERLSDWLDPPQVPENKNNVEI</sequence>
<dbReference type="AlphaFoldDB" id="A0AAN1WKQ5"/>
<dbReference type="RefSeq" id="WP_236984605.1">
    <property type="nucleotide sequence ID" value="NZ_AP023086.1"/>
</dbReference>
<evidence type="ECO:0000313" key="2">
    <source>
        <dbReference type="Proteomes" id="UP001320119"/>
    </source>
</evidence>